<dbReference type="EMBL" id="ON529857">
    <property type="protein sequence ID" value="USN15446.1"/>
    <property type="molecule type" value="Genomic_DNA"/>
</dbReference>
<evidence type="ECO:0000313" key="1">
    <source>
        <dbReference type="EMBL" id="USN15446.1"/>
    </source>
</evidence>
<organism evidence="1 2">
    <name type="scientific">Brevundimonas phage vB_BpoS-Kikimora</name>
    <dbReference type="NCBI Taxonomy" id="2948601"/>
    <lineage>
        <taxon>Viruses</taxon>
        <taxon>Duplodnaviria</taxon>
        <taxon>Heunggongvirae</taxon>
        <taxon>Uroviricota</taxon>
        <taxon>Caudoviricetes</taxon>
        <taxon>Jeanschmidtviridae</taxon>
        <taxon>Kikimoravirus</taxon>
        <taxon>Kikimoravirus kikimora</taxon>
    </lineage>
</organism>
<accession>A0A9E7SL55</accession>
<dbReference type="Proteomes" id="UP001056576">
    <property type="component" value="Segment"/>
</dbReference>
<gene>
    <name evidence="1" type="ORF">KIKIMORA_03030</name>
</gene>
<evidence type="ECO:0000313" key="2">
    <source>
        <dbReference type="Proteomes" id="UP001056576"/>
    </source>
</evidence>
<protein>
    <submittedName>
        <fullName evidence="1">Uncharacterized protein</fullName>
    </submittedName>
</protein>
<keyword evidence="2" id="KW-1185">Reference proteome</keyword>
<name>A0A9E7SL55_9CAUD</name>
<sequence length="234" mass="26403">MLQPVHGYIPDRTRWCGPTALAAITGLPYADCLERFRQLRRNRGRRAVVKGVAQKDMRAVLIDLGFRIQDVTPAAGPTLARWLDNRSGADALSTFLIVAGNHYITVRGDEGLCSLTHGNPVPLAQLKKRRAAVTDAWRIMKPAQLTLTPLPKPKPCPIKRMDQQHYQAFRAFARAQGFTYRRYDEAGLPYIQTSPFGPFPKGIDTMHHGWDETLERLRTCVAHPDEVHNGYYSE</sequence>
<proteinExistence type="predicted"/>
<reference evidence="1 2" key="1">
    <citation type="submission" date="2022-05" db="EMBL/GenBank/DDBJ databases">
        <authorList>
            <person name="Friedrich I."/>
            <person name="Poehlein A."/>
            <person name="Schneider D."/>
            <person name="Hertel R."/>
            <person name="Daniel R."/>
        </authorList>
    </citation>
    <scope>NUCLEOTIDE SEQUENCE [LARGE SCALE GENOMIC DNA]</scope>
</reference>